<dbReference type="GO" id="GO:0000329">
    <property type="term" value="C:fungal-type vacuole membrane"/>
    <property type="evidence" value="ECO:0007669"/>
    <property type="project" value="TreeGrafter"/>
</dbReference>
<feature type="transmembrane region" description="Helical" evidence="7">
    <location>
        <begin position="71"/>
        <end position="91"/>
    </location>
</feature>
<feature type="transmembrane region" description="Helical" evidence="7">
    <location>
        <begin position="128"/>
        <end position="148"/>
    </location>
</feature>
<dbReference type="AlphaFoldDB" id="G0VC75"/>
<feature type="transmembrane region" description="Helical" evidence="7">
    <location>
        <begin position="12"/>
        <end position="32"/>
    </location>
</feature>
<dbReference type="RefSeq" id="XP_003675451.1">
    <property type="nucleotide sequence ID" value="XM_003675403.1"/>
</dbReference>
<dbReference type="InParanoid" id="G0VC75"/>
<proteinExistence type="inferred from homology"/>
<dbReference type="OMA" id="CNILQQV"/>
<gene>
    <name evidence="8" type="primary">NCAS0C00940</name>
    <name evidence="8" type="ordered locus">NCAS_0C00940</name>
</gene>
<dbReference type="Proteomes" id="UP000001640">
    <property type="component" value="Chromosome 3"/>
</dbReference>
<dbReference type="eggNOG" id="ENOG502QRYG">
    <property type="taxonomic scope" value="Eukaryota"/>
</dbReference>
<dbReference type="InterPro" id="IPR052599">
    <property type="entry name" value="SLC43A_AATransporter"/>
</dbReference>
<evidence type="ECO:0000313" key="9">
    <source>
        <dbReference type="Proteomes" id="UP000001640"/>
    </source>
</evidence>
<evidence type="ECO:0000256" key="2">
    <source>
        <dbReference type="ARBA" id="ARBA00006595"/>
    </source>
</evidence>
<evidence type="ECO:0000256" key="7">
    <source>
        <dbReference type="SAM" id="Phobius"/>
    </source>
</evidence>
<keyword evidence="5 7" id="KW-1133">Transmembrane helix</keyword>
<keyword evidence="4 7" id="KW-0812">Transmembrane</keyword>
<keyword evidence="3" id="KW-0813">Transport</keyword>
<comment type="subcellular location">
    <subcellularLocation>
        <location evidence="1">Membrane</location>
        <topology evidence="1">Multi-pass membrane protein</topology>
    </subcellularLocation>
</comment>
<dbReference type="SUPFAM" id="SSF103473">
    <property type="entry name" value="MFS general substrate transporter"/>
    <property type="match status" value="1"/>
</dbReference>
<evidence type="ECO:0000256" key="1">
    <source>
        <dbReference type="ARBA" id="ARBA00004141"/>
    </source>
</evidence>
<feature type="transmembrane region" description="Helical" evidence="7">
    <location>
        <begin position="98"/>
        <end position="116"/>
    </location>
</feature>
<feature type="transmembrane region" description="Helical" evidence="7">
    <location>
        <begin position="312"/>
        <end position="334"/>
    </location>
</feature>
<name>G0VC75_NAUCA</name>
<comment type="similarity">
    <text evidence="2">Belongs to the SLC43A transporter (TC 2.A.1.44) family.</text>
</comment>
<protein>
    <recommendedName>
        <fullName evidence="10">Nodulin-like domain-containing protein</fullName>
    </recommendedName>
</protein>
<evidence type="ECO:0000256" key="3">
    <source>
        <dbReference type="ARBA" id="ARBA00022448"/>
    </source>
</evidence>
<keyword evidence="6 7" id="KW-0472">Membrane</keyword>
<dbReference type="GeneID" id="96902668"/>
<dbReference type="FunCoup" id="G0VC75">
    <property type="interactions" value="73"/>
</dbReference>
<dbReference type="Gene3D" id="1.20.1250.20">
    <property type="entry name" value="MFS general substrate transporter like domains"/>
    <property type="match status" value="1"/>
</dbReference>
<dbReference type="HOGENOM" id="CLU_014401_1_1_1"/>
<dbReference type="PANTHER" id="PTHR20772:SF2">
    <property type="entry name" value="PROTEIN FMP42"/>
    <property type="match status" value="1"/>
</dbReference>
<evidence type="ECO:0000256" key="6">
    <source>
        <dbReference type="ARBA" id="ARBA00023136"/>
    </source>
</evidence>
<dbReference type="KEGG" id="ncs:NCAS_0C00940"/>
<feature type="transmembrane region" description="Helical" evidence="7">
    <location>
        <begin position="193"/>
        <end position="211"/>
    </location>
</feature>
<evidence type="ECO:0000256" key="4">
    <source>
        <dbReference type="ARBA" id="ARBA00022692"/>
    </source>
</evidence>
<sequence length="525" mass="57789">MSSRNYIKIIQVCCATIWCLFSAGIIFGFAALKPILISEGVYSEVCVNERRAAEPPNSRPLCVAQDMKLNLIFTISAALTNVMALPVGYLLDRYGPRISAIIGSLFLASGSAAFILSSQLLPYFDPYITGYALFSIGGPFVFISCFQLANTFPKRSGSILALITGAFDSSSALFLGYRVFYQQKDSSFGLQKFFTLYLLVPLFILICQLTIMPHQSYPSCGAVAKLSVEGLDESGHLLEGDDGAAICPDDEERQVLINEFDESEQSQIETELPIRRKSVLESYVEGKLEKKSGGVFGVLHGKTVAAQLKSPWYYLMLIFSVISMIRINYFIATIRSQEEYLLGDKDEALKLNSIFDVLLPAGGVIAIPFIGFLLDHVTSIMVLYILSFLSIVISILGLIPNSFSFNLLGILLLVVYRPFYYTAVSDYATKVFGFETFGTVYGLMICISGICNMGQGLLDKWTHTTFKMNPTPINSILLLVTIFSCGALLAFVTRTLHSENIQNSFEGNTSAGNSDTELTARYDST</sequence>
<organism evidence="8 9">
    <name type="scientific">Naumovozyma castellii</name>
    <name type="common">Yeast</name>
    <name type="synonym">Saccharomyces castellii</name>
    <dbReference type="NCBI Taxonomy" id="27288"/>
    <lineage>
        <taxon>Eukaryota</taxon>
        <taxon>Fungi</taxon>
        <taxon>Dikarya</taxon>
        <taxon>Ascomycota</taxon>
        <taxon>Saccharomycotina</taxon>
        <taxon>Saccharomycetes</taxon>
        <taxon>Saccharomycetales</taxon>
        <taxon>Saccharomycetaceae</taxon>
        <taxon>Naumovozyma</taxon>
    </lineage>
</organism>
<dbReference type="EMBL" id="HE576754">
    <property type="protein sequence ID" value="CCC69084.1"/>
    <property type="molecule type" value="Genomic_DNA"/>
</dbReference>
<feature type="transmembrane region" description="Helical" evidence="7">
    <location>
        <begin position="160"/>
        <end position="181"/>
    </location>
</feature>
<evidence type="ECO:0000256" key="5">
    <source>
        <dbReference type="ARBA" id="ARBA00022989"/>
    </source>
</evidence>
<keyword evidence="9" id="KW-1185">Reference proteome</keyword>
<dbReference type="InterPro" id="IPR036259">
    <property type="entry name" value="MFS_trans_sf"/>
</dbReference>
<accession>G0VC75</accession>
<feature type="transmembrane region" description="Helical" evidence="7">
    <location>
        <begin position="436"/>
        <end position="455"/>
    </location>
</feature>
<feature type="transmembrane region" description="Helical" evidence="7">
    <location>
        <begin position="381"/>
        <end position="399"/>
    </location>
</feature>
<dbReference type="STRING" id="1064592.G0VC75"/>
<feature type="transmembrane region" description="Helical" evidence="7">
    <location>
        <begin position="475"/>
        <end position="492"/>
    </location>
</feature>
<feature type="transmembrane region" description="Helical" evidence="7">
    <location>
        <begin position="354"/>
        <end position="374"/>
    </location>
</feature>
<feature type="transmembrane region" description="Helical" evidence="7">
    <location>
        <begin position="405"/>
        <end position="424"/>
    </location>
</feature>
<evidence type="ECO:0008006" key="10">
    <source>
        <dbReference type="Google" id="ProtNLM"/>
    </source>
</evidence>
<reference evidence="8 9" key="1">
    <citation type="journal article" date="2011" name="Proc. Natl. Acad. Sci. U.S.A.">
        <title>Evolutionary erosion of yeast sex chromosomes by mating-type switching accidents.</title>
        <authorList>
            <person name="Gordon J.L."/>
            <person name="Armisen D."/>
            <person name="Proux-Wera E."/>
            <person name="Oheigeartaigh S.S."/>
            <person name="Byrne K.P."/>
            <person name="Wolfe K.H."/>
        </authorList>
    </citation>
    <scope>NUCLEOTIDE SEQUENCE [LARGE SCALE GENOMIC DNA]</scope>
    <source>
        <strain evidence="9">ATCC 76901 / BCRC 22586 / CBS 4309 / NBRC 1992 / NRRL Y-12630</strain>
    </source>
</reference>
<dbReference type="PANTHER" id="PTHR20772">
    <property type="entry name" value="PROTEIN FMP42"/>
    <property type="match status" value="1"/>
</dbReference>
<reference key="2">
    <citation type="submission" date="2011-08" db="EMBL/GenBank/DDBJ databases">
        <title>Genome sequence of Naumovozyma castellii.</title>
        <authorList>
            <person name="Gordon J.L."/>
            <person name="Armisen D."/>
            <person name="Proux-Wera E."/>
            <person name="OhEigeartaigh S.S."/>
            <person name="Byrne K.P."/>
            <person name="Wolfe K.H."/>
        </authorList>
    </citation>
    <scope>NUCLEOTIDE SEQUENCE</scope>
    <source>
        <strain>Type strain:CBS 4309</strain>
    </source>
</reference>
<dbReference type="OrthoDB" id="330047at2759"/>
<evidence type="ECO:0000313" key="8">
    <source>
        <dbReference type="EMBL" id="CCC69084.1"/>
    </source>
</evidence>